<dbReference type="GO" id="GO:0000049">
    <property type="term" value="F:tRNA binding"/>
    <property type="evidence" value="ECO:0007669"/>
    <property type="project" value="TreeGrafter"/>
</dbReference>
<dbReference type="SUPFAM" id="SSF55821">
    <property type="entry name" value="YrdC/RibB"/>
    <property type="match status" value="1"/>
</dbReference>
<dbReference type="GO" id="GO:0061710">
    <property type="term" value="F:L-threonylcarbamoyladenylate synthase"/>
    <property type="evidence" value="ECO:0007669"/>
    <property type="project" value="UniProtKB-EC"/>
</dbReference>
<evidence type="ECO:0000256" key="11">
    <source>
        <dbReference type="ARBA" id="ARBA00048366"/>
    </source>
</evidence>
<keyword evidence="4" id="KW-0963">Cytoplasm</keyword>
<evidence type="ECO:0000313" key="13">
    <source>
        <dbReference type="EMBL" id="KKR40901.1"/>
    </source>
</evidence>
<evidence type="ECO:0000259" key="12">
    <source>
        <dbReference type="PROSITE" id="PS51163"/>
    </source>
</evidence>
<dbReference type="PATRIC" id="fig|1619033.3.peg.291"/>
<gene>
    <name evidence="13" type="ORF">UT75_C0003G0031</name>
</gene>
<dbReference type="EMBL" id="LBXZ01000003">
    <property type="protein sequence ID" value="KKR40901.1"/>
    <property type="molecule type" value="Genomic_DNA"/>
</dbReference>
<dbReference type="InterPro" id="IPR050156">
    <property type="entry name" value="TC-AMP_synthase_SUA5"/>
</dbReference>
<dbReference type="Pfam" id="PF01300">
    <property type="entry name" value="Sua5_yciO_yrdC"/>
    <property type="match status" value="1"/>
</dbReference>
<evidence type="ECO:0000256" key="2">
    <source>
        <dbReference type="ARBA" id="ARBA00007663"/>
    </source>
</evidence>
<dbReference type="GO" id="GO:0006450">
    <property type="term" value="P:regulation of translational fidelity"/>
    <property type="evidence" value="ECO:0007669"/>
    <property type="project" value="TreeGrafter"/>
</dbReference>
<keyword evidence="6" id="KW-0819">tRNA processing</keyword>
<protein>
    <recommendedName>
        <fullName evidence="10">L-threonylcarbamoyladenylate synthase</fullName>
        <ecNumber evidence="3">2.7.7.87</ecNumber>
    </recommendedName>
    <alternativeName>
        <fullName evidence="10">L-threonylcarbamoyladenylate synthase</fullName>
    </alternativeName>
</protein>
<dbReference type="GO" id="GO:0008033">
    <property type="term" value="P:tRNA processing"/>
    <property type="evidence" value="ECO:0007669"/>
    <property type="project" value="UniProtKB-KW"/>
</dbReference>
<evidence type="ECO:0000313" key="14">
    <source>
        <dbReference type="Proteomes" id="UP000034072"/>
    </source>
</evidence>
<comment type="caution">
    <text evidence="13">The sequence shown here is derived from an EMBL/GenBank/DDBJ whole genome shotgun (WGS) entry which is preliminary data.</text>
</comment>
<dbReference type="GO" id="GO:0005524">
    <property type="term" value="F:ATP binding"/>
    <property type="evidence" value="ECO:0007669"/>
    <property type="project" value="UniProtKB-KW"/>
</dbReference>
<dbReference type="Proteomes" id="UP000034072">
    <property type="component" value="Unassembled WGS sequence"/>
</dbReference>
<name>A0A0G0QU76_9BACT</name>
<evidence type="ECO:0000256" key="9">
    <source>
        <dbReference type="ARBA" id="ARBA00022840"/>
    </source>
</evidence>
<evidence type="ECO:0000256" key="8">
    <source>
        <dbReference type="ARBA" id="ARBA00022741"/>
    </source>
</evidence>
<evidence type="ECO:0000256" key="10">
    <source>
        <dbReference type="ARBA" id="ARBA00029774"/>
    </source>
</evidence>
<dbReference type="PANTHER" id="PTHR17490">
    <property type="entry name" value="SUA5"/>
    <property type="match status" value="1"/>
</dbReference>
<comment type="subcellular location">
    <subcellularLocation>
        <location evidence="1">Cytoplasm</location>
    </subcellularLocation>
</comment>
<organism evidence="13 14">
    <name type="scientific">Candidatus Yanofskybacteria bacterium GW2011_GWE2_40_11</name>
    <dbReference type="NCBI Taxonomy" id="1619033"/>
    <lineage>
        <taxon>Bacteria</taxon>
        <taxon>Candidatus Yanofskyibacteriota</taxon>
    </lineage>
</organism>
<evidence type="ECO:0000256" key="1">
    <source>
        <dbReference type="ARBA" id="ARBA00004496"/>
    </source>
</evidence>
<keyword evidence="9" id="KW-0067">ATP-binding</keyword>
<sequence length="211" mass="23340">MEILRIDLNKGYSEEIAFAVEVLKKGGVIIYPTDTLYGIGANALNLVAVEKIFDIKGRDSSKPIPILARNIKWVKEMAYVNNWEKTLEKIWPGKVTAVLEKRDIIPNKITAGGKTVGIRIADHPLVDKILAKFGYPLTSSSANISGQEPTNNIDEIISTFEGRKYKPDLVLDVGTLPKSDPSVVVDFTSNKPKILRVGPSKPEQLMKILEI</sequence>
<dbReference type="InterPro" id="IPR006070">
    <property type="entry name" value="Sua5-like_dom"/>
</dbReference>
<dbReference type="PANTHER" id="PTHR17490:SF16">
    <property type="entry name" value="THREONYLCARBAMOYL-AMP SYNTHASE"/>
    <property type="match status" value="1"/>
</dbReference>
<accession>A0A0G0QU76</accession>
<comment type="catalytic activity">
    <reaction evidence="11">
        <text>L-threonine + hydrogencarbonate + ATP = L-threonylcarbamoyladenylate + diphosphate + H2O</text>
        <dbReference type="Rhea" id="RHEA:36407"/>
        <dbReference type="ChEBI" id="CHEBI:15377"/>
        <dbReference type="ChEBI" id="CHEBI:17544"/>
        <dbReference type="ChEBI" id="CHEBI:30616"/>
        <dbReference type="ChEBI" id="CHEBI:33019"/>
        <dbReference type="ChEBI" id="CHEBI:57926"/>
        <dbReference type="ChEBI" id="CHEBI:73682"/>
        <dbReference type="EC" id="2.7.7.87"/>
    </reaction>
</comment>
<evidence type="ECO:0000256" key="6">
    <source>
        <dbReference type="ARBA" id="ARBA00022694"/>
    </source>
</evidence>
<dbReference type="GO" id="GO:0005737">
    <property type="term" value="C:cytoplasm"/>
    <property type="evidence" value="ECO:0007669"/>
    <property type="project" value="UniProtKB-SubCell"/>
</dbReference>
<dbReference type="Gene3D" id="3.90.870.10">
    <property type="entry name" value="DHBP synthase"/>
    <property type="match status" value="1"/>
</dbReference>
<evidence type="ECO:0000256" key="5">
    <source>
        <dbReference type="ARBA" id="ARBA00022679"/>
    </source>
</evidence>
<dbReference type="InterPro" id="IPR017945">
    <property type="entry name" value="DHBP_synth_RibB-like_a/b_dom"/>
</dbReference>
<dbReference type="EC" id="2.7.7.87" evidence="3"/>
<evidence type="ECO:0000256" key="4">
    <source>
        <dbReference type="ARBA" id="ARBA00022490"/>
    </source>
</evidence>
<evidence type="ECO:0000256" key="3">
    <source>
        <dbReference type="ARBA" id="ARBA00012584"/>
    </source>
</evidence>
<dbReference type="PROSITE" id="PS51163">
    <property type="entry name" value="YRDC"/>
    <property type="match status" value="1"/>
</dbReference>
<dbReference type="AlphaFoldDB" id="A0A0G0QU76"/>
<feature type="domain" description="YrdC-like" evidence="12">
    <location>
        <begin position="13"/>
        <end position="200"/>
    </location>
</feature>
<reference evidence="13 14" key="1">
    <citation type="journal article" date="2015" name="Nature">
        <title>rRNA introns, odd ribosomes, and small enigmatic genomes across a large radiation of phyla.</title>
        <authorList>
            <person name="Brown C.T."/>
            <person name="Hug L.A."/>
            <person name="Thomas B.C."/>
            <person name="Sharon I."/>
            <person name="Castelle C.J."/>
            <person name="Singh A."/>
            <person name="Wilkins M.J."/>
            <person name="Williams K.H."/>
            <person name="Banfield J.F."/>
        </authorList>
    </citation>
    <scope>NUCLEOTIDE SEQUENCE [LARGE SCALE GENOMIC DNA]</scope>
</reference>
<dbReference type="GO" id="GO:0003725">
    <property type="term" value="F:double-stranded RNA binding"/>
    <property type="evidence" value="ECO:0007669"/>
    <property type="project" value="InterPro"/>
</dbReference>
<proteinExistence type="inferred from homology"/>
<keyword evidence="5" id="KW-0808">Transferase</keyword>
<keyword evidence="8" id="KW-0547">Nucleotide-binding</keyword>
<evidence type="ECO:0000256" key="7">
    <source>
        <dbReference type="ARBA" id="ARBA00022695"/>
    </source>
</evidence>
<keyword evidence="7" id="KW-0548">Nucleotidyltransferase</keyword>
<dbReference type="NCBIfam" id="TIGR00057">
    <property type="entry name" value="L-threonylcarbamoyladenylate synthase"/>
    <property type="match status" value="1"/>
</dbReference>
<comment type="similarity">
    <text evidence="2">Belongs to the SUA5 family.</text>
</comment>